<keyword evidence="4" id="KW-0479">Metal-binding</keyword>
<dbReference type="InterPro" id="IPR002716">
    <property type="entry name" value="PIN_dom"/>
</dbReference>
<comment type="cofactor">
    <cofactor evidence="1">
        <name>Mg(2+)</name>
        <dbReference type="ChEBI" id="CHEBI:18420"/>
    </cofactor>
</comment>
<dbReference type="Proteomes" id="UP000254107">
    <property type="component" value="Unassembled WGS sequence"/>
</dbReference>
<dbReference type="InterPro" id="IPR050556">
    <property type="entry name" value="Type_II_TA_system_RNase"/>
</dbReference>
<evidence type="ECO:0000313" key="10">
    <source>
        <dbReference type="Proteomes" id="UP000254107"/>
    </source>
</evidence>
<evidence type="ECO:0000256" key="2">
    <source>
        <dbReference type="ARBA" id="ARBA00022649"/>
    </source>
</evidence>
<proteinExistence type="inferred from homology"/>
<keyword evidence="10" id="KW-1185">Reference proteome</keyword>
<dbReference type="GO" id="GO:0016787">
    <property type="term" value="F:hydrolase activity"/>
    <property type="evidence" value="ECO:0007669"/>
    <property type="project" value="UniProtKB-KW"/>
</dbReference>
<reference evidence="9 10" key="1">
    <citation type="submission" date="2018-06" db="EMBL/GenBank/DDBJ databases">
        <authorList>
            <consortium name="Pathogen Informatics"/>
            <person name="Doyle S."/>
        </authorList>
    </citation>
    <scope>NUCLEOTIDE SEQUENCE [LARGE SCALE GENOMIC DNA]</scope>
    <source>
        <strain evidence="9 10">NCTC7911</strain>
    </source>
</reference>
<evidence type="ECO:0000256" key="5">
    <source>
        <dbReference type="ARBA" id="ARBA00022801"/>
    </source>
</evidence>
<keyword evidence="3" id="KW-0540">Nuclease</keyword>
<dbReference type="GO" id="GO:0046872">
    <property type="term" value="F:metal ion binding"/>
    <property type="evidence" value="ECO:0007669"/>
    <property type="project" value="UniProtKB-KW"/>
</dbReference>
<protein>
    <submittedName>
        <fullName evidence="9">tRNA(fMet)-specific endonuclease VapC</fullName>
        <ecNumber evidence="9">3.1.-.-</ecNumber>
    </submittedName>
</protein>
<evidence type="ECO:0000256" key="7">
    <source>
        <dbReference type="ARBA" id="ARBA00038093"/>
    </source>
</evidence>
<gene>
    <name evidence="9" type="primary">vapC</name>
    <name evidence="9" type="ORF">NCTC7911_00603</name>
</gene>
<evidence type="ECO:0000256" key="3">
    <source>
        <dbReference type="ARBA" id="ARBA00022722"/>
    </source>
</evidence>
<dbReference type="Pfam" id="PF01850">
    <property type="entry name" value="PIN"/>
    <property type="match status" value="1"/>
</dbReference>
<evidence type="ECO:0000256" key="6">
    <source>
        <dbReference type="ARBA" id="ARBA00022842"/>
    </source>
</evidence>
<dbReference type="Gene3D" id="3.40.50.1010">
    <property type="entry name" value="5'-nuclease"/>
    <property type="match status" value="1"/>
</dbReference>
<keyword evidence="9" id="KW-0255">Endonuclease</keyword>
<evidence type="ECO:0000256" key="1">
    <source>
        <dbReference type="ARBA" id="ARBA00001946"/>
    </source>
</evidence>
<keyword evidence="6" id="KW-0460">Magnesium</keyword>
<dbReference type="PANTHER" id="PTHR33653">
    <property type="entry name" value="RIBONUCLEASE VAPC2"/>
    <property type="match status" value="1"/>
</dbReference>
<dbReference type="SUPFAM" id="SSF88723">
    <property type="entry name" value="PIN domain-like"/>
    <property type="match status" value="1"/>
</dbReference>
<evidence type="ECO:0000259" key="8">
    <source>
        <dbReference type="Pfam" id="PF01850"/>
    </source>
</evidence>
<dbReference type="PANTHER" id="PTHR33653:SF1">
    <property type="entry name" value="RIBONUCLEASE VAPC2"/>
    <property type="match status" value="1"/>
</dbReference>
<accession>A0A378QFF9</accession>
<dbReference type="InterPro" id="IPR029060">
    <property type="entry name" value="PIN-like_dom_sf"/>
</dbReference>
<comment type="similarity">
    <text evidence="7">Belongs to the PINc/VapC protein family.</text>
</comment>
<evidence type="ECO:0000256" key="4">
    <source>
        <dbReference type="ARBA" id="ARBA00022723"/>
    </source>
</evidence>
<dbReference type="EC" id="3.1.-.-" evidence="9"/>
<feature type="domain" description="PIN" evidence="8">
    <location>
        <begin position="3"/>
        <end position="122"/>
    </location>
</feature>
<dbReference type="EMBL" id="UGQC01000001">
    <property type="protein sequence ID" value="STY99230.1"/>
    <property type="molecule type" value="Genomic_DNA"/>
</dbReference>
<dbReference type="AlphaFoldDB" id="A0A378QFF9"/>
<dbReference type="CDD" id="cd18743">
    <property type="entry name" value="PIN_VapC4-5_FitB-like"/>
    <property type="match status" value="1"/>
</dbReference>
<organism evidence="9 10">
    <name type="scientific">Moraxella lacunata</name>
    <dbReference type="NCBI Taxonomy" id="477"/>
    <lineage>
        <taxon>Bacteria</taxon>
        <taxon>Pseudomonadati</taxon>
        <taxon>Pseudomonadota</taxon>
        <taxon>Gammaproteobacteria</taxon>
        <taxon>Moraxellales</taxon>
        <taxon>Moraxellaceae</taxon>
        <taxon>Moraxella</taxon>
    </lineage>
</organism>
<dbReference type="RefSeq" id="WP_115247248.1">
    <property type="nucleotide sequence ID" value="NZ_UGQC01000001.1"/>
</dbReference>
<sequence>MKYLLDTNICIYYFKNQFDLAQKFHEKGIHQCAISEITYAELLYGAEKSQNVAKNMQKIDELLKQIAIIPVYNGLKIYSKEKAKLSSIGRLISDFDLLIGVTAIAYDMIMVTRNMKEFERLDNIKLENWVDDYHKPTLREEIYKLY</sequence>
<keyword evidence="2" id="KW-1277">Toxin-antitoxin system</keyword>
<keyword evidence="5 9" id="KW-0378">Hydrolase</keyword>
<name>A0A378QFF9_MORLA</name>
<dbReference type="GO" id="GO:0004519">
    <property type="term" value="F:endonuclease activity"/>
    <property type="evidence" value="ECO:0007669"/>
    <property type="project" value="UniProtKB-KW"/>
</dbReference>
<dbReference type="GeneID" id="302269258"/>
<evidence type="ECO:0000313" key="9">
    <source>
        <dbReference type="EMBL" id="STY99230.1"/>
    </source>
</evidence>